<dbReference type="EMBL" id="JH993042">
    <property type="protein sequence ID" value="EKX39116.1"/>
    <property type="molecule type" value="Genomic_DNA"/>
</dbReference>
<organism evidence="4">
    <name type="scientific">Guillardia theta (strain CCMP2712)</name>
    <name type="common">Cryptophyte</name>
    <dbReference type="NCBI Taxonomy" id="905079"/>
    <lineage>
        <taxon>Eukaryota</taxon>
        <taxon>Cryptophyceae</taxon>
        <taxon>Pyrenomonadales</taxon>
        <taxon>Geminigeraceae</taxon>
        <taxon>Guillardia</taxon>
    </lineage>
</organism>
<reference evidence="5" key="3">
    <citation type="submission" date="2016-03" db="UniProtKB">
        <authorList>
            <consortium name="EnsemblProtists"/>
        </authorList>
    </citation>
    <scope>IDENTIFICATION</scope>
</reference>
<dbReference type="GeneID" id="17295913"/>
<evidence type="ECO:0000256" key="1">
    <source>
        <dbReference type="ARBA" id="ARBA00022468"/>
    </source>
</evidence>
<dbReference type="GO" id="GO:0006913">
    <property type="term" value="P:nucleocytoplasmic transport"/>
    <property type="evidence" value="ECO:0007669"/>
    <property type="project" value="TreeGrafter"/>
</dbReference>
<dbReference type="RefSeq" id="XP_005826096.1">
    <property type="nucleotide sequence ID" value="XM_005826039.1"/>
</dbReference>
<keyword evidence="2" id="KW-0433">Leucine-rich repeat</keyword>
<dbReference type="PaxDb" id="55529-EKX39116"/>
<dbReference type="InterPro" id="IPR027038">
    <property type="entry name" value="RanGap"/>
</dbReference>
<keyword evidence="3" id="KW-0677">Repeat</keyword>
<name>L1IS70_GUITC</name>
<evidence type="ECO:0000256" key="2">
    <source>
        <dbReference type="ARBA" id="ARBA00022614"/>
    </source>
</evidence>
<evidence type="ECO:0000313" key="6">
    <source>
        <dbReference type="Proteomes" id="UP000011087"/>
    </source>
</evidence>
<dbReference type="Proteomes" id="UP000011087">
    <property type="component" value="Unassembled WGS sequence"/>
</dbReference>
<dbReference type="InterPro" id="IPR032675">
    <property type="entry name" value="LRR_dom_sf"/>
</dbReference>
<reference evidence="6" key="2">
    <citation type="submission" date="2012-11" db="EMBL/GenBank/DDBJ databases">
        <authorList>
            <person name="Kuo A."/>
            <person name="Curtis B.A."/>
            <person name="Tanifuji G."/>
            <person name="Burki F."/>
            <person name="Gruber A."/>
            <person name="Irimia M."/>
            <person name="Maruyama S."/>
            <person name="Arias M.C."/>
            <person name="Ball S.G."/>
            <person name="Gile G.H."/>
            <person name="Hirakawa Y."/>
            <person name="Hopkins J.F."/>
            <person name="Rensing S.A."/>
            <person name="Schmutz J."/>
            <person name="Symeonidi A."/>
            <person name="Elias M."/>
            <person name="Eveleigh R.J."/>
            <person name="Herman E.K."/>
            <person name="Klute M.J."/>
            <person name="Nakayama T."/>
            <person name="Obornik M."/>
            <person name="Reyes-Prieto A."/>
            <person name="Armbrust E.V."/>
            <person name="Aves S.J."/>
            <person name="Beiko R.G."/>
            <person name="Coutinho P."/>
            <person name="Dacks J.B."/>
            <person name="Durnford D.G."/>
            <person name="Fast N.M."/>
            <person name="Green B.R."/>
            <person name="Grisdale C."/>
            <person name="Hempe F."/>
            <person name="Henrissat B."/>
            <person name="Hoppner M.P."/>
            <person name="Ishida K.-I."/>
            <person name="Kim E."/>
            <person name="Koreny L."/>
            <person name="Kroth P.G."/>
            <person name="Liu Y."/>
            <person name="Malik S.-B."/>
            <person name="Maier U.G."/>
            <person name="McRose D."/>
            <person name="Mock T."/>
            <person name="Neilson J.A."/>
            <person name="Onodera N.T."/>
            <person name="Poole A.M."/>
            <person name="Pritham E.J."/>
            <person name="Richards T.A."/>
            <person name="Rocap G."/>
            <person name="Roy S.W."/>
            <person name="Sarai C."/>
            <person name="Schaack S."/>
            <person name="Shirato S."/>
            <person name="Slamovits C.H."/>
            <person name="Spencer D.F."/>
            <person name="Suzuki S."/>
            <person name="Worden A.Z."/>
            <person name="Zauner S."/>
            <person name="Barry K."/>
            <person name="Bell C."/>
            <person name="Bharti A.K."/>
            <person name="Crow J.A."/>
            <person name="Grimwood J."/>
            <person name="Kramer R."/>
            <person name="Lindquist E."/>
            <person name="Lucas S."/>
            <person name="Salamov A."/>
            <person name="McFadden G.I."/>
            <person name="Lane C.E."/>
            <person name="Keeling P.J."/>
            <person name="Gray M.W."/>
            <person name="Grigoriev I.V."/>
            <person name="Archibald J.M."/>
        </authorList>
    </citation>
    <scope>NUCLEOTIDE SEQUENCE</scope>
    <source>
        <strain evidence="6">CCMP2712</strain>
    </source>
</reference>
<dbReference type="Gene3D" id="3.80.10.10">
    <property type="entry name" value="Ribonuclease Inhibitor"/>
    <property type="match status" value="1"/>
</dbReference>
<dbReference type="HOGENOM" id="CLU_2008301_0_0_1"/>
<dbReference type="GO" id="GO:0005829">
    <property type="term" value="C:cytosol"/>
    <property type="evidence" value="ECO:0007669"/>
    <property type="project" value="TreeGrafter"/>
</dbReference>
<dbReference type="GO" id="GO:0005634">
    <property type="term" value="C:nucleus"/>
    <property type="evidence" value="ECO:0007669"/>
    <property type="project" value="TreeGrafter"/>
</dbReference>
<dbReference type="InterPro" id="IPR001611">
    <property type="entry name" value="Leu-rich_rpt"/>
</dbReference>
<dbReference type="GO" id="GO:0031267">
    <property type="term" value="F:small GTPase binding"/>
    <property type="evidence" value="ECO:0007669"/>
    <property type="project" value="TreeGrafter"/>
</dbReference>
<dbReference type="PANTHER" id="PTHR24113">
    <property type="entry name" value="RAN GTPASE-ACTIVATING PROTEIN 1"/>
    <property type="match status" value="1"/>
</dbReference>
<keyword evidence="6" id="KW-1185">Reference proteome</keyword>
<dbReference type="AlphaFoldDB" id="L1IS70"/>
<sequence length="124" mass="13184">MLQKNHTLLELNLWSNNLGAGGAAIIAMALSHTSAGLVDLDLGCNSIGNEGLTALAEVKRKKQGEGGSKQRWNEIDDEGVLHAGRTLAGTSCLKEMNLFGNKLSSDGKAQAELQRQVPSIKVMK</sequence>
<evidence type="ECO:0000313" key="4">
    <source>
        <dbReference type="EMBL" id="EKX39116.1"/>
    </source>
</evidence>
<dbReference type="GO" id="GO:0048471">
    <property type="term" value="C:perinuclear region of cytoplasm"/>
    <property type="evidence" value="ECO:0007669"/>
    <property type="project" value="TreeGrafter"/>
</dbReference>
<accession>L1IS70</accession>
<dbReference type="SUPFAM" id="SSF52047">
    <property type="entry name" value="RNI-like"/>
    <property type="match status" value="1"/>
</dbReference>
<proteinExistence type="predicted"/>
<dbReference type="KEGG" id="gtt:GUITHDRAFT_154514"/>
<evidence type="ECO:0000313" key="5">
    <source>
        <dbReference type="EnsemblProtists" id="EKX39116"/>
    </source>
</evidence>
<evidence type="ECO:0000256" key="3">
    <source>
        <dbReference type="ARBA" id="ARBA00022737"/>
    </source>
</evidence>
<dbReference type="Pfam" id="PF13516">
    <property type="entry name" value="LRR_6"/>
    <property type="match status" value="2"/>
</dbReference>
<dbReference type="EnsemblProtists" id="EKX39116">
    <property type="protein sequence ID" value="EKX39116"/>
    <property type="gene ID" value="GUITHDRAFT_154514"/>
</dbReference>
<keyword evidence="1" id="KW-0343">GTPase activation</keyword>
<dbReference type="SMART" id="SM00368">
    <property type="entry name" value="LRR_RI"/>
    <property type="match status" value="2"/>
</dbReference>
<protein>
    <submittedName>
        <fullName evidence="4 5">Uncharacterized protein</fullName>
    </submittedName>
</protein>
<dbReference type="PANTHER" id="PTHR24113:SF12">
    <property type="entry name" value="RAN GTPASE-ACTIVATING PROTEIN 1"/>
    <property type="match status" value="1"/>
</dbReference>
<dbReference type="GO" id="GO:0005096">
    <property type="term" value="F:GTPase activator activity"/>
    <property type="evidence" value="ECO:0007669"/>
    <property type="project" value="UniProtKB-KW"/>
</dbReference>
<gene>
    <name evidence="4" type="ORF">GUITHDRAFT_154514</name>
</gene>
<reference evidence="4 6" key="1">
    <citation type="journal article" date="2012" name="Nature">
        <title>Algal genomes reveal evolutionary mosaicism and the fate of nucleomorphs.</title>
        <authorList>
            <consortium name="DOE Joint Genome Institute"/>
            <person name="Curtis B.A."/>
            <person name="Tanifuji G."/>
            <person name="Burki F."/>
            <person name="Gruber A."/>
            <person name="Irimia M."/>
            <person name="Maruyama S."/>
            <person name="Arias M.C."/>
            <person name="Ball S.G."/>
            <person name="Gile G.H."/>
            <person name="Hirakawa Y."/>
            <person name="Hopkins J.F."/>
            <person name="Kuo A."/>
            <person name="Rensing S.A."/>
            <person name="Schmutz J."/>
            <person name="Symeonidi A."/>
            <person name="Elias M."/>
            <person name="Eveleigh R.J."/>
            <person name="Herman E.K."/>
            <person name="Klute M.J."/>
            <person name="Nakayama T."/>
            <person name="Obornik M."/>
            <person name="Reyes-Prieto A."/>
            <person name="Armbrust E.V."/>
            <person name="Aves S.J."/>
            <person name="Beiko R.G."/>
            <person name="Coutinho P."/>
            <person name="Dacks J.B."/>
            <person name="Durnford D.G."/>
            <person name="Fast N.M."/>
            <person name="Green B.R."/>
            <person name="Grisdale C.J."/>
            <person name="Hempel F."/>
            <person name="Henrissat B."/>
            <person name="Hoppner M.P."/>
            <person name="Ishida K."/>
            <person name="Kim E."/>
            <person name="Koreny L."/>
            <person name="Kroth P.G."/>
            <person name="Liu Y."/>
            <person name="Malik S.B."/>
            <person name="Maier U.G."/>
            <person name="McRose D."/>
            <person name="Mock T."/>
            <person name="Neilson J.A."/>
            <person name="Onodera N.T."/>
            <person name="Poole A.M."/>
            <person name="Pritham E.J."/>
            <person name="Richards T.A."/>
            <person name="Rocap G."/>
            <person name="Roy S.W."/>
            <person name="Sarai C."/>
            <person name="Schaack S."/>
            <person name="Shirato S."/>
            <person name="Slamovits C.H."/>
            <person name="Spencer D.F."/>
            <person name="Suzuki S."/>
            <person name="Worden A.Z."/>
            <person name="Zauner S."/>
            <person name="Barry K."/>
            <person name="Bell C."/>
            <person name="Bharti A.K."/>
            <person name="Crow J.A."/>
            <person name="Grimwood J."/>
            <person name="Kramer R."/>
            <person name="Lindquist E."/>
            <person name="Lucas S."/>
            <person name="Salamov A."/>
            <person name="McFadden G.I."/>
            <person name="Lane C.E."/>
            <person name="Keeling P.J."/>
            <person name="Gray M.W."/>
            <person name="Grigoriev I.V."/>
            <person name="Archibald J.M."/>
        </authorList>
    </citation>
    <scope>NUCLEOTIDE SEQUENCE</scope>
    <source>
        <strain evidence="4 6">CCMP2712</strain>
    </source>
</reference>